<feature type="region of interest" description="Disordered" evidence="1">
    <location>
        <begin position="1117"/>
        <end position="1196"/>
    </location>
</feature>
<dbReference type="InterPro" id="IPR031390">
    <property type="entry name" value="OFCC1"/>
</dbReference>
<feature type="transmembrane region" description="Helical" evidence="2">
    <location>
        <begin position="902"/>
        <end position="923"/>
    </location>
</feature>
<keyword evidence="2" id="KW-0472">Membrane</keyword>
<feature type="region of interest" description="Disordered" evidence="1">
    <location>
        <begin position="1"/>
        <end position="160"/>
    </location>
</feature>
<evidence type="ECO:0000256" key="1">
    <source>
        <dbReference type="SAM" id="MobiDB-lite"/>
    </source>
</evidence>
<feature type="transmembrane region" description="Helical" evidence="2">
    <location>
        <begin position="957"/>
        <end position="982"/>
    </location>
</feature>
<evidence type="ECO:0000313" key="3">
    <source>
        <dbReference type="Proteomes" id="UP000694845"/>
    </source>
</evidence>
<evidence type="ECO:0000313" key="4">
    <source>
        <dbReference type="RefSeq" id="XP_022101493.1"/>
    </source>
</evidence>
<organism evidence="3 4">
    <name type="scientific">Acanthaster planci</name>
    <name type="common">Crown-of-thorns starfish</name>
    <dbReference type="NCBI Taxonomy" id="133434"/>
    <lineage>
        <taxon>Eukaryota</taxon>
        <taxon>Metazoa</taxon>
        <taxon>Echinodermata</taxon>
        <taxon>Eleutherozoa</taxon>
        <taxon>Asterozoa</taxon>
        <taxon>Asteroidea</taxon>
        <taxon>Valvatacea</taxon>
        <taxon>Valvatida</taxon>
        <taxon>Acanthasteridae</taxon>
        <taxon>Acanthaster</taxon>
    </lineage>
</organism>
<dbReference type="Proteomes" id="UP000694845">
    <property type="component" value="Unplaced"/>
</dbReference>
<reference evidence="4" key="1">
    <citation type="submission" date="2025-08" db="UniProtKB">
        <authorList>
            <consortium name="RefSeq"/>
        </authorList>
    </citation>
    <scope>IDENTIFICATION</scope>
</reference>
<sequence>MEEDPAPRKKGKKGKAKGGKKKRREVTEKELSPGDQAVTDIPIPETKPKSPSPEPIGVSPEKPLQPTPEDGPSIEPALEAKAETVITIEDQPGVEATSTEQDVPLEDGDVERVPSPAKDDDMGVRTPSPPQLPEQEDEEPIFKPAPRTLDLGSRDFDNIDPREMGIDYLSDEEYQYEPPERSDLPDLYKLMNTLDGGESDLEAEAPPPSFFQRPEHEPNYKKISVLRQEMEEEEIDPYISQFDDTIRDDVLMIGNISLEEVQEEERRLRDEHIAFQQQEAILARRHQEDILLREEKAKGHVTKIMKEKRKALSRREQLNLQKERLLQDQLHKTFRKAENQLLRSLQIRKGEVKTMYGDLMMADGQYGGSKGRRWKVDWNRAPQPIQIKLKCLRGVKDKLPAGRYVLMVSLYDRIGGHVLRWSNLRGQEWGGATLPMNHEGRFHNVEIKIDQSVFTVCPSKPSIRPGMILQFELFLIRGSLLPVDKVVAWGVFPICDGQFNIIQGKYVTPMLRGEADPRIDRHETVEKLMASDIDHWLSNLYFEVVKLPRYIAGHKEYEVELQFSSNLLSYPDRTRTAEEAIDGDEPIMGSTAEVVSNSGDLSNSIGKGSQASLQAGSSDKTGDSADKAGSEQMNETVPRPSSRASLNNDQDIKQKISALEDKLSDLRYRGTTQPPPTVIGSRKLFSKDAKMHLDSDEENSEDEEYLQKLDGFEPVKGEAGLFYKHHMNPPATDYMRRLYTMLPKTGLLSPQRRKKKLTYLEELDTHTFAVQRPFSTKGHLARAGHEKVQYVSRQLFAELGLSQWRSREFWTLIVLLCLLFFVRVYMHYLGQWGYLSILGIPISKFEFLPYSVNLNYQSSLLHTRELVAVVILGPLTNIGILVLMVVAAWLCQKAAGSFPTLLCKLVIVFGLHAILDPILIAIVDAPLGRYNYEAGDEPIADAAKLYYHFQQTHGTGLMGILLTVPIYVFLMFLAIVIFYMYFLRLHNNGRMLDIFHRLHAKQEEFFLPYDLEISNQELAYICKKAEQWRGEEGERRKVAVYDYIWEEEDVDEERLDGEKQGKSKKEITTHVSIHTLHLDGLRELHRHFLRLPDGAIVEVFGEMGVVGLDKDLRTALQKGPSGQTNVGWDRMGSTDTLRTRQRPKTTGGFGSRDFLDIPPSPGAGPGQFASRESLQSRGSGGSLLSVGRDLGQESRA</sequence>
<feature type="compositionally biased region" description="Polar residues" evidence="1">
    <location>
        <begin position="593"/>
        <end position="619"/>
    </location>
</feature>
<feature type="compositionally biased region" description="Low complexity" evidence="1">
    <location>
        <begin position="1170"/>
        <end position="1189"/>
    </location>
</feature>
<dbReference type="RefSeq" id="XP_022101493.1">
    <property type="nucleotide sequence ID" value="XM_022245801.1"/>
</dbReference>
<gene>
    <name evidence="4" type="primary">LOC110985071</name>
</gene>
<feature type="compositionally biased region" description="Basic and acidic residues" evidence="1">
    <location>
        <begin position="620"/>
        <end position="629"/>
    </location>
</feature>
<evidence type="ECO:0000256" key="2">
    <source>
        <dbReference type="SAM" id="Phobius"/>
    </source>
</evidence>
<accession>A0A8B7Z770</accession>
<dbReference type="OrthoDB" id="347244at2759"/>
<dbReference type="PANTHER" id="PTHR33862">
    <property type="entry name" value="OROFACIAL CLEFT 1 CANDIDATE GENE 1 PROTEIN"/>
    <property type="match status" value="1"/>
</dbReference>
<dbReference type="AlphaFoldDB" id="A0A8B7Z770"/>
<name>A0A8B7Z770_ACAPL</name>
<dbReference type="GeneID" id="110985071"/>
<protein>
    <submittedName>
        <fullName evidence="4">Uncharacterized protein LOC110985071</fullName>
    </submittedName>
</protein>
<dbReference type="KEGG" id="aplc:110985071"/>
<keyword evidence="3" id="KW-1185">Reference proteome</keyword>
<feature type="transmembrane region" description="Helical" evidence="2">
    <location>
        <begin position="866"/>
        <end position="890"/>
    </location>
</feature>
<keyword evidence="2" id="KW-1133">Transmembrane helix</keyword>
<dbReference type="OMA" id="EVCVCCL"/>
<feature type="transmembrane region" description="Helical" evidence="2">
    <location>
        <begin position="809"/>
        <end position="828"/>
    </location>
</feature>
<feature type="compositionally biased region" description="Basic residues" evidence="1">
    <location>
        <begin position="8"/>
        <end position="24"/>
    </location>
</feature>
<keyword evidence="2" id="KW-0812">Transmembrane</keyword>
<feature type="region of interest" description="Disordered" evidence="1">
    <location>
        <begin position="581"/>
        <end position="650"/>
    </location>
</feature>
<dbReference type="PANTHER" id="PTHR33862:SF3">
    <property type="entry name" value="OROFACIAL CLEFT 1 CANDIDATE GENE 1 PROTEIN"/>
    <property type="match status" value="1"/>
</dbReference>
<proteinExistence type="predicted"/>